<protein>
    <submittedName>
        <fullName evidence="2">Uncharacterized protein</fullName>
    </submittedName>
</protein>
<feature type="chain" id="PRO_5016400591" evidence="1">
    <location>
        <begin position="26"/>
        <end position="61"/>
    </location>
</feature>
<reference evidence="2 3" key="1">
    <citation type="submission" date="2016-12" db="EMBL/GenBank/DDBJ databases">
        <authorList>
            <person name="Song W.-J."/>
            <person name="Kurnit D.M."/>
        </authorList>
    </citation>
    <scope>NUCLEOTIDE SEQUENCE [LARGE SCALE GENOMIC DNA]</scope>
    <source>
        <strain evidence="2 3">IMCC3135</strain>
    </source>
</reference>
<dbReference type="InterPro" id="IPR015943">
    <property type="entry name" value="WD40/YVTN_repeat-like_dom_sf"/>
</dbReference>
<keyword evidence="1" id="KW-0732">Signal</keyword>
<dbReference type="AlphaFoldDB" id="A0A2Z2NRU4"/>
<dbReference type="Gene3D" id="2.130.10.10">
    <property type="entry name" value="YVTN repeat-like/Quinoprotein amine dehydrogenase"/>
    <property type="match status" value="1"/>
</dbReference>
<accession>A0A2Z2NRU4</accession>
<evidence type="ECO:0000313" key="3">
    <source>
        <dbReference type="Proteomes" id="UP000250079"/>
    </source>
</evidence>
<evidence type="ECO:0000256" key="1">
    <source>
        <dbReference type="SAM" id="SignalP"/>
    </source>
</evidence>
<proteinExistence type="predicted"/>
<evidence type="ECO:0000313" key="2">
    <source>
        <dbReference type="EMBL" id="ASJ74093.1"/>
    </source>
</evidence>
<sequence>MSCKGQTFRALLCVLGLAVSGICSATEYLVVASKPNLLNIVDVKARTVEKSIEMPDAGPGA</sequence>
<keyword evidence="3" id="KW-1185">Reference proteome</keyword>
<organism evidence="2 3">
    <name type="scientific">Granulosicoccus antarcticus IMCC3135</name>
    <dbReference type="NCBI Taxonomy" id="1192854"/>
    <lineage>
        <taxon>Bacteria</taxon>
        <taxon>Pseudomonadati</taxon>
        <taxon>Pseudomonadota</taxon>
        <taxon>Gammaproteobacteria</taxon>
        <taxon>Chromatiales</taxon>
        <taxon>Granulosicoccaceae</taxon>
        <taxon>Granulosicoccus</taxon>
    </lineage>
</organism>
<name>A0A2Z2NRU4_9GAMM</name>
<dbReference type="EMBL" id="CP018632">
    <property type="protein sequence ID" value="ASJ74093.1"/>
    <property type="molecule type" value="Genomic_DNA"/>
</dbReference>
<feature type="signal peptide" evidence="1">
    <location>
        <begin position="1"/>
        <end position="25"/>
    </location>
</feature>
<dbReference type="KEGG" id="gai:IMCC3135_20075"/>
<dbReference type="RefSeq" id="WP_088919177.1">
    <property type="nucleotide sequence ID" value="NZ_CP018632.1"/>
</dbReference>
<dbReference type="Proteomes" id="UP000250079">
    <property type="component" value="Chromosome"/>
</dbReference>
<gene>
    <name evidence="2" type="ORF">IMCC3135_20075</name>
</gene>